<proteinExistence type="predicted"/>
<feature type="transmembrane region" description="Helical" evidence="6">
    <location>
        <begin position="199"/>
        <end position="219"/>
    </location>
</feature>
<keyword evidence="9" id="KW-1185">Reference proteome</keyword>
<feature type="transmembrane region" description="Helical" evidence="6">
    <location>
        <begin position="460"/>
        <end position="490"/>
    </location>
</feature>
<feature type="transmembrane region" description="Helical" evidence="6">
    <location>
        <begin position="381"/>
        <end position="400"/>
    </location>
</feature>
<feature type="transmembrane region" description="Helical" evidence="6">
    <location>
        <begin position="231"/>
        <end position="249"/>
    </location>
</feature>
<evidence type="ECO:0000313" key="8">
    <source>
        <dbReference type="EMBL" id="CAL1536293.1"/>
    </source>
</evidence>
<evidence type="ECO:0000256" key="6">
    <source>
        <dbReference type="SAM" id="Phobius"/>
    </source>
</evidence>
<accession>A0AAV2HVG1</accession>
<evidence type="ECO:0000259" key="7">
    <source>
        <dbReference type="PROSITE" id="PS50850"/>
    </source>
</evidence>
<dbReference type="Pfam" id="PF07690">
    <property type="entry name" value="MFS_1"/>
    <property type="match status" value="1"/>
</dbReference>
<evidence type="ECO:0000256" key="3">
    <source>
        <dbReference type="ARBA" id="ARBA00022989"/>
    </source>
</evidence>
<comment type="subcellular location">
    <subcellularLocation>
        <location evidence="1">Membrane</location>
        <topology evidence="1">Multi-pass membrane protein</topology>
    </subcellularLocation>
</comment>
<sequence>MQRPAHEHQPLLSSVSHVRPDDEMTPGTRRRATVVLPAIVVVFFSSYMVTIVLANPYIYDIVAKDYPEFNSTSQSPCEKNMSGVTLNTTGRKIQEEIVKRVSTIELYLILTSFLVAALPILIIGPAMDRYGRKIGFIFPITGTMLRQVAYIVVIYKSYSPYWLLIGHFCDGIGGSFAGMITAIFSVISDITVPGKQRSFRITITEALQTISASVGQIVVAQWIKVNYRHPALYGLGLSSLCLLLTIFALPETSRTPRLVAPVPGIRSGFCLICCKGTWKVLTSCLQMIKKSFTMYTRDVSGGKGGKRLGKRRIVIAVFTLTVAVNFSLPGVQILYLMKYPLCWGATKLLTFGGVSMICNWVAILILLTLMQRIFNMTDRHVAIIGVVSSAASCLFMSLAVNDVMVYEVAVLNIMTRSIIPMLRSVITSLADPTDQGAVYAGMGCIETIGASLFSLTANRIFYVTLATWAGLIFALFACLMVIALVLLIVLNVKIANEQQSHSQSNQPINGHYVAIQEEPDPSW</sequence>
<feature type="region of interest" description="Disordered" evidence="5">
    <location>
        <begin position="1"/>
        <end position="27"/>
    </location>
</feature>
<evidence type="ECO:0000256" key="4">
    <source>
        <dbReference type="ARBA" id="ARBA00023136"/>
    </source>
</evidence>
<evidence type="ECO:0000256" key="2">
    <source>
        <dbReference type="ARBA" id="ARBA00022692"/>
    </source>
</evidence>
<dbReference type="GO" id="GO:0022857">
    <property type="term" value="F:transmembrane transporter activity"/>
    <property type="evidence" value="ECO:0007669"/>
    <property type="project" value="InterPro"/>
</dbReference>
<feature type="transmembrane region" description="Helical" evidence="6">
    <location>
        <begin position="34"/>
        <end position="59"/>
    </location>
</feature>
<dbReference type="InterPro" id="IPR036259">
    <property type="entry name" value="MFS_trans_sf"/>
</dbReference>
<dbReference type="SUPFAM" id="SSF103473">
    <property type="entry name" value="MFS general substrate transporter"/>
    <property type="match status" value="1"/>
</dbReference>
<feature type="transmembrane region" description="Helical" evidence="6">
    <location>
        <begin position="348"/>
        <end position="369"/>
    </location>
</feature>
<feature type="domain" description="Major facilitator superfamily (MFS) profile" evidence="7">
    <location>
        <begin position="34"/>
        <end position="495"/>
    </location>
</feature>
<comment type="caution">
    <text evidence="8">The sequence shown here is derived from an EMBL/GenBank/DDBJ whole genome shotgun (WGS) entry which is preliminary data.</text>
</comment>
<keyword evidence="4 6" id="KW-0472">Membrane</keyword>
<evidence type="ECO:0000313" key="9">
    <source>
        <dbReference type="Proteomes" id="UP001497497"/>
    </source>
</evidence>
<protein>
    <recommendedName>
        <fullName evidence="7">Major facilitator superfamily (MFS) profile domain-containing protein</fullName>
    </recommendedName>
</protein>
<feature type="transmembrane region" description="Helical" evidence="6">
    <location>
        <begin position="136"/>
        <end position="155"/>
    </location>
</feature>
<feature type="transmembrane region" description="Helical" evidence="6">
    <location>
        <begin position="106"/>
        <end position="124"/>
    </location>
</feature>
<gene>
    <name evidence="8" type="ORF">GSLYS_00010206001</name>
</gene>
<dbReference type="PANTHER" id="PTHR23507">
    <property type="entry name" value="ZGC:174356"/>
    <property type="match status" value="1"/>
</dbReference>
<dbReference type="PROSITE" id="PS50850">
    <property type="entry name" value="MFS"/>
    <property type="match status" value="1"/>
</dbReference>
<dbReference type="InterPro" id="IPR020846">
    <property type="entry name" value="MFS_dom"/>
</dbReference>
<dbReference type="PANTHER" id="PTHR23507:SF1">
    <property type="entry name" value="FI18259P1-RELATED"/>
    <property type="match status" value="1"/>
</dbReference>
<dbReference type="GO" id="GO:0016020">
    <property type="term" value="C:membrane"/>
    <property type="evidence" value="ECO:0007669"/>
    <property type="project" value="UniProtKB-SubCell"/>
</dbReference>
<dbReference type="Gene3D" id="1.20.1250.20">
    <property type="entry name" value="MFS general substrate transporter like domains"/>
    <property type="match status" value="1"/>
</dbReference>
<dbReference type="InterPro" id="IPR011701">
    <property type="entry name" value="MFS"/>
</dbReference>
<reference evidence="8 9" key="1">
    <citation type="submission" date="2024-04" db="EMBL/GenBank/DDBJ databases">
        <authorList>
            <consortium name="Genoscope - CEA"/>
            <person name="William W."/>
        </authorList>
    </citation>
    <scope>NUCLEOTIDE SEQUENCE [LARGE SCALE GENOMIC DNA]</scope>
</reference>
<name>A0AAV2HVG1_LYMST</name>
<evidence type="ECO:0000256" key="1">
    <source>
        <dbReference type="ARBA" id="ARBA00004141"/>
    </source>
</evidence>
<dbReference type="EMBL" id="CAXITT010000225">
    <property type="protein sequence ID" value="CAL1536293.1"/>
    <property type="molecule type" value="Genomic_DNA"/>
</dbReference>
<feature type="transmembrane region" description="Helical" evidence="6">
    <location>
        <begin position="313"/>
        <end position="336"/>
    </location>
</feature>
<feature type="transmembrane region" description="Helical" evidence="6">
    <location>
        <begin position="161"/>
        <end position="187"/>
    </location>
</feature>
<organism evidence="8 9">
    <name type="scientific">Lymnaea stagnalis</name>
    <name type="common">Great pond snail</name>
    <name type="synonym">Helix stagnalis</name>
    <dbReference type="NCBI Taxonomy" id="6523"/>
    <lineage>
        <taxon>Eukaryota</taxon>
        <taxon>Metazoa</taxon>
        <taxon>Spiralia</taxon>
        <taxon>Lophotrochozoa</taxon>
        <taxon>Mollusca</taxon>
        <taxon>Gastropoda</taxon>
        <taxon>Heterobranchia</taxon>
        <taxon>Euthyneura</taxon>
        <taxon>Panpulmonata</taxon>
        <taxon>Hygrophila</taxon>
        <taxon>Lymnaeoidea</taxon>
        <taxon>Lymnaeidae</taxon>
        <taxon>Lymnaea</taxon>
    </lineage>
</organism>
<keyword evidence="2 6" id="KW-0812">Transmembrane</keyword>
<evidence type="ECO:0000256" key="5">
    <source>
        <dbReference type="SAM" id="MobiDB-lite"/>
    </source>
</evidence>
<keyword evidence="3 6" id="KW-1133">Transmembrane helix</keyword>
<dbReference type="Proteomes" id="UP001497497">
    <property type="component" value="Unassembled WGS sequence"/>
</dbReference>
<dbReference type="AlphaFoldDB" id="A0AAV2HVG1"/>